<dbReference type="AlphaFoldDB" id="A0A2X1UMW1"/>
<evidence type="ECO:0000313" key="1">
    <source>
        <dbReference type="EMBL" id="SPY08427.1"/>
    </source>
</evidence>
<sequence length="53" mass="6515">MKKPERHHLPYLMLQNRLLRIQIDRLQEQIFHLTLENEVLVKENKALKKKLLL</sequence>
<accession>A0A2X1UMW1</accession>
<organism evidence="1 2">
    <name type="scientific">Oligella urethralis</name>
    <dbReference type="NCBI Taxonomy" id="90245"/>
    <lineage>
        <taxon>Bacteria</taxon>
        <taxon>Pseudomonadati</taxon>
        <taxon>Pseudomonadota</taxon>
        <taxon>Betaproteobacteria</taxon>
        <taxon>Burkholderiales</taxon>
        <taxon>Alcaligenaceae</taxon>
        <taxon>Oligella</taxon>
    </lineage>
</organism>
<protein>
    <submittedName>
        <fullName evidence="1">Uncharacterized protein</fullName>
    </submittedName>
</protein>
<name>A0A2X1UMW1_9BURK</name>
<evidence type="ECO:0000313" key="2">
    <source>
        <dbReference type="Proteomes" id="UP000250242"/>
    </source>
</evidence>
<dbReference type="RefSeq" id="WP_181464227.1">
    <property type="nucleotide sequence ID" value="NZ_UATH01000001.1"/>
</dbReference>
<dbReference type="Proteomes" id="UP000250242">
    <property type="component" value="Unassembled WGS sequence"/>
</dbReference>
<reference evidence="1 2" key="1">
    <citation type="submission" date="2018-06" db="EMBL/GenBank/DDBJ databases">
        <authorList>
            <consortium name="Pathogen Informatics"/>
            <person name="Doyle S."/>
        </authorList>
    </citation>
    <scope>NUCLEOTIDE SEQUENCE [LARGE SCALE GENOMIC DNA]</scope>
    <source>
        <strain evidence="1 2">NCTC11009</strain>
    </source>
</reference>
<proteinExistence type="predicted"/>
<dbReference type="EMBL" id="UATH01000001">
    <property type="protein sequence ID" value="SPY08427.1"/>
    <property type="molecule type" value="Genomic_DNA"/>
</dbReference>
<gene>
    <name evidence="1" type="ORF">NCTC11009_01653</name>
</gene>